<name>A0A5N7BJU7_9EURO</name>
<evidence type="ECO:0000256" key="1">
    <source>
        <dbReference type="SAM" id="Phobius"/>
    </source>
</evidence>
<feature type="transmembrane region" description="Helical" evidence="1">
    <location>
        <begin position="32"/>
        <end position="50"/>
    </location>
</feature>
<reference evidence="2 3" key="1">
    <citation type="submission" date="2019-04" db="EMBL/GenBank/DDBJ databases">
        <title>Friends and foes A comparative genomics studyof 23 Aspergillus species from section Flavi.</title>
        <authorList>
            <consortium name="DOE Joint Genome Institute"/>
            <person name="Kjaerbolling I."/>
            <person name="Vesth T."/>
            <person name="Frisvad J.C."/>
            <person name="Nybo J.L."/>
            <person name="Theobald S."/>
            <person name="Kildgaard S."/>
            <person name="Isbrandt T."/>
            <person name="Kuo A."/>
            <person name="Sato A."/>
            <person name="Lyhne E.K."/>
            <person name="Kogle M.E."/>
            <person name="Wiebenga A."/>
            <person name="Kun R.S."/>
            <person name="Lubbers R.J."/>
            <person name="Makela M.R."/>
            <person name="Barry K."/>
            <person name="Chovatia M."/>
            <person name="Clum A."/>
            <person name="Daum C."/>
            <person name="Haridas S."/>
            <person name="He G."/>
            <person name="LaButti K."/>
            <person name="Lipzen A."/>
            <person name="Mondo S."/>
            <person name="Riley R."/>
            <person name="Salamov A."/>
            <person name="Simmons B.A."/>
            <person name="Magnuson J.K."/>
            <person name="Henrissat B."/>
            <person name="Mortensen U.H."/>
            <person name="Larsen T.O."/>
            <person name="Devries R.P."/>
            <person name="Grigoriev I.V."/>
            <person name="Machida M."/>
            <person name="Baker S.E."/>
            <person name="Andersen M.R."/>
        </authorList>
    </citation>
    <scope>NUCLEOTIDE SEQUENCE [LARGE SCALE GENOMIC DNA]</scope>
    <source>
        <strain evidence="2 3">IBT 29228</strain>
    </source>
</reference>
<dbReference type="Proteomes" id="UP000326198">
    <property type="component" value="Unassembled WGS sequence"/>
</dbReference>
<dbReference type="AlphaFoldDB" id="A0A5N7BJU7"/>
<accession>A0A5N7BJU7</accession>
<proteinExistence type="predicted"/>
<gene>
    <name evidence="2" type="ORF">BDV26DRAFT_254245</name>
</gene>
<organism evidence="2 3">
    <name type="scientific">Aspergillus bertholletiae</name>
    <dbReference type="NCBI Taxonomy" id="1226010"/>
    <lineage>
        <taxon>Eukaryota</taxon>
        <taxon>Fungi</taxon>
        <taxon>Dikarya</taxon>
        <taxon>Ascomycota</taxon>
        <taxon>Pezizomycotina</taxon>
        <taxon>Eurotiomycetes</taxon>
        <taxon>Eurotiomycetidae</taxon>
        <taxon>Eurotiales</taxon>
        <taxon>Aspergillaceae</taxon>
        <taxon>Aspergillus</taxon>
        <taxon>Aspergillus subgen. Circumdati</taxon>
    </lineage>
</organism>
<keyword evidence="1" id="KW-0812">Transmembrane</keyword>
<keyword evidence="1" id="KW-1133">Transmembrane helix</keyword>
<keyword evidence="3" id="KW-1185">Reference proteome</keyword>
<sequence>MCDVTGQPQLKLGICNFLDSHQISIIRRTRHMICLVSLPIIILAHLMEILEPGLLLSSCRHISNSHSAVLISCHEL</sequence>
<evidence type="ECO:0000313" key="2">
    <source>
        <dbReference type="EMBL" id="KAE8382049.1"/>
    </source>
</evidence>
<evidence type="ECO:0000313" key="3">
    <source>
        <dbReference type="Proteomes" id="UP000326198"/>
    </source>
</evidence>
<keyword evidence="1" id="KW-0472">Membrane</keyword>
<protein>
    <submittedName>
        <fullName evidence="2">Uncharacterized protein</fullName>
    </submittedName>
</protein>
<dbReference type="EMBL" id="ML736165">
    <property type="protein sequence ID" value="KAE8382049.1"/>
    <property type="molecule type" value="Genomic_DNA"/>
</dbReference>